<dbReference type="Proteomes" id="UP001497516">
    <property type="component" value="Chromosome 2"/>
</dbReference>
<dbReference type="FunFam" id="1.10.520.10:FF:000009">
    <property type="entry name" value="Peroxidase"/>
    <property type="match status" value="1"/>
</dbReference>
<dbReference type="InterPro" id="IPR002016">
    <property type="entry name" value="Haem_peroxidase"/>
</dbReference>
<feature type="signal peptide" evidence="20">
    <location>
        <begin position="1"/>
        <end position="32"/>
    </location>
</feature>
<evidence type="ECO:0000256" key="5">
    <source>
        <dbReference type="ARBA" id="ARBA00012313"/>
    </source>
</evidence>
<dbReference type="GO" id="GO:0046872">
    <property type="term" value="F:metal ion binding"/>
    <property type="evidence" value="ECO:0007669"/>
    <property type="project" value="UniProtKB-UniRule"/>
</dbReference>
<feature type="disulfide bond" evidence="19">
    <location>
        <begin position="76"/>
        <end position="81"/>
    </location>
</feature>
<dbReference type="PROSITE" id="PS00435">
    <property type="entry name" value="PEROXIDASE_1"/>
    <property type="match status" value="1"/>
</dbReference>
<protein>
    <recommendedName>
        <fullName evidence="5 20">Peroxidase</fullName>
        <ecNumber evidence="5 20">1.11.1.7</ecNumber>
    </recommendedName>
</protein>
<evidence type="ECO:0000259" key="21">
    <source>
        <dbReference type="PROSITE" id="PS50873"/>
    </source>
</evidence>
<dbReference type="EC" id="1.11.1.7" evidence="5 20"/>
<dbReference type="GO" id="GO:0006979">
    <property type="term" value="P:response to oxidative stress"/>
    <property type="evidence" value="ECO:0007669"/>
    <property type="project" value="UniProtKB-UniRule"/>
</dbReference>
<evidence type="ECO:0000256" key="7">
    <source>
        <dbReference type="ARBA" id="ARBA00022617"/>
    </source>
</evidence>
<gene>
    <name evidence="22" type="ORF">LTRI10_LOCUS11545</name>
</gene>
<evidence type="ECO:0000256" key="3">
    <source>
        <dbReference type="ARBA" id="ARBA00004613"/>
    </source>
</evidence>
<dbReference type="SUPFAM" id="SSF48113">
    <property type="entry name" value="Heme-dependent peroxidases"/>
    <property type="match status" value="1"/>
</dbReference>
<dbReference type="FunFam" id="1.10.420.10:FF:000006">
    <property type="entry name" value="Peroxidase"/>
    <property type="match status" value="1"/>
</dbReference>
<evidence type="ECO:0000256" key="16">
    <source>
        <dbReference type="PIRSR" id="PIRSR600823-2"/>
    </source>
</evidence>
<keyword evidence="13 19" id="KW-1015">Disulfide bond</keyword>
<comment type="cofactor">
    <cofactor evidence="17 20">
        <name>Ca(2+)</name>
        <dbReference type="ChEBI" id="CHEBI:29108"/>
    </cofactor>
    <text evidence="17 20">Binds 2 calcium ions per subunit.</text>
</comment>
<dbReference type="InterPro" id="IPR019794">
    <property type="entry name" value="Peroxidases_AS"/>
</dbReference>
<feature type="site" description="Transition state stabilizer" evidence="18">
    <location>
        <position position="70"/>
    </location>
</feature>
<keyword evidence="12 17" id="KW-0408">Iron</keyword>
<dbReference type="PROSITE" id="PS00436">
    <property type="entry name" value="PEROXIDASE_2"/>
    <property type="match status" value="1"/>
</dbReference>
<evidence type="ECO:0000256" key="17">
    <source>
        <dbReference type="PIRSR" id="PIRSR600823-3"/>
    </source>
</evidence>
<keyword evidence="6 20" id="KW-0575">Peroxidase</keyword>
<name>A0AAV2D8E2_9ROSI</name>
<evidence type="ECO:0000256" key="11">
    <source>
        <dbReference type="ARBA" id="ARBA00023002"/>
    </source>
</evidence>
<evidence type="ECO:0000256" key="8">
    <source>
        <dbReference type="ARBA" id="ARBA00022723"/>
    </source>
</evidence>
<feature type="disulfide bond" evidence="19">
    <location>
        <begin position="129"/>
        <end position="324"/>
    </location>
</feature>
<dbReference type="PANTHER" id="PTHR31388">
    <property type="entry name" value="PEROXIDASE 72-RELATED"/>
    <property type="match status" value="1"/>
</dbReference>
<feature type="binding site" evidence="17">
    <location>
        <position position="82"/>
    </location>
    <ligand>
        <name>Ca(2+)</name>
        <dbReference type="ChEBI" id="CHEBI:29108"/>
        <label>1</label>
    </ligand>
</feature>
<feature type="disulfide bond" evidence="19">
    <location>
        <begin position="208"/>
        <end position="234"/>
    </location>
</feature>
<dbReference type="GO" id="GO:0042744">
    <property type="term" value="P:hydrogen peroxide catabolic process"/>
    <property type="evidence" value="ECO:0007669"/>
    <property type="project" value="UniProtKB-KW"/>
</dbReference>
<feature type="binding site" evidence="17">
    <location>
        <position position="75"/>
    </location>
    <ligand>
        <name>Ca(2+)</name>
        <dbReference type="ChEBI" id="CHEBI:29108"/>
        <label>1</label>
    </ligand>
</feature>
<evidence type="ECO:0000256" key="6">
    <source>
        <dbReference type="ARBA" id="ARBA00022559"/>
    </source>
</evidence>
<keyword evidence="20" id="KW-0376">Hydrogen peroxide</keyword>
<feature type="disulfide bond" evidence="19">
    <location>
        <begin position="43"/>
        <end position="123"/>
    </location>
</feature>
<keyword evidence="8 17" id="KW-0479">Metal-binding</keyword>
<dbReference type="EMBL" id="OZ034815">
    <property type="protein sequence ID" value="CAL1368383.1"/>
    <property type="molecule type" value="Genomic_DNA"/>
</dbReference>
<evidence type="ECO:0000256" key="4">
    <source>
        <dbReference type="ARBA" id="ARBA00006873"/>
    </source>
</evidence>
<dbReference type="InterPro" id="IPR010255">
    <property type="entry name" value="Haem_peroxidase_sf"/>
</dbReference>
<keyword evidence="7 20" id="KW-0349">Heme</keyword>
<feature type="active site" description="Proton acceptor" evidence="15">
    <location>
        <position position="74"/>
    </location>
</feature>
<evidence type="ECO:0000256" key="20">
    <source>
        <dbReference type="RuleBase" id="RU362060"/>
    </source>
</evidence>
<dbReference type="GO" id="GO:0020037">
    <property type="term" value="F:heme binding"/>
    <property type="evidence" value="ECO:0007669"/>
    <property type="project" value="UniProtKB-UniRule"/>
</dbReference>
<feature type="binding site" evidence="17">
    <location>
        <position position="80"/>
    </location>
    <ligand>
        <name>Ca(2+)</name>
        <dbReference type="ChEBI" id="CHEBI:29108"/>
        <label>1</label>
    </ligand>
</feature>
<feature type="binding site" evidence="17">
    <location>
        <position position="84"/>
    </location>
    <ligand>
        <name>Ca(2+)</name>
        <dbReference type="ChEBI" id="CHEBI:29108"/>
        <label>1</label>
    </ligand>
</feature>
<dbReference type="AlphaFoldDB" id="A0AAV2D8E2"/>
<keyword evidence="9 20" id="KW-0732">Signal</keyword>
<evidence type="ECO:0000256" key="13">
    <source>
        <dbReference type="ARBA" id="ARBA00023157"/>
    </source>
</evidence>
<dbReference type="Pfam" id="PF00141">
    <property type="entry name" value="peroxidase"/>
    <property type="match status" value="1"/>
</dbReference>
<feature type="binding site" evidence="17">
    <location>
        <position position="250"/>
    </location>
    <ligand>
        <name>Ca(2+)</name>
        <dbReference type="ChEBI" id="CHEBI:29108"/>
        <label>2</label>
    </ligand>
</feature>
<proteinExistence type="inferred from homology"/>
<dbReference type="GO" id="GO:0005576">
    <property type="term" value="C:extracellular region"/>
    <property type="evidence" value="ECO:0007669"/>
    <property type="project" value="UniProtKB-SubCell"/>
</dbReference>
<evidence type="ECO:0000256" key="2">
    <source>
        <dbReference type="ARBA" id="ARBA00002322"/>
    </source>
</evidence>
<dbReference type="InterPro" id="IPR033905">
    <property type="entry name" value="Secretory_peroxidase"/>
</dbReference>
<evidence type="ECO:0000256" key="9">
    <source>
        <dbReference type="ARBA" id="ARBA00022729"/>
    </source>
</evidence>
<keyword evidence="14" id="KW-0325">Glycoprotein</keyword>
<keyword evidence="20" id="KW-0964">Secreted</keyword>
<comment type="cofactor">
    <cofactor evidence="17 20">
        <name>heme b</name>
        <dbReference type="ChEBI" id="CHEBI:60344"/>
    </cofactor>
    <text evidence="17 20">Binds 1 heme b (iron(II)-protoporphyrin IX) group per subunit.</text>
</comment>
<feature type="binding site" evidence="17">
    <location>
        <position position="78"/>
    </location>
    <ligand>
        <name>Ca(2+)</name>
        <dbReference type="ChEBI" id="CHEBI:29108"/>
        <label>1</label>
    </ligand>
</feature>
<evidence type="ECO:0000313" key="22">
    <source>
        <dbReference type="EMBL" id="CAL1368383.1"/>
    </source>
</evidence>
<feature type="binding site" evidence="16">
    <location>
        <position position="171"/>
    </location>
    <ligand>
        <name>substrate</name>
    </ligand>
</feature>
<dbReference type="PRINTS" id="PR00458">
    <property type="entry name" value="PEROXIDASE"/>
</dbReference>
<comment type="similarity">
    <text evidence="4">Belongs to the peroxidase family. Ascorbate peroxidase subfamily.</text>
</comment>
<evidence type="ECO:0000256" key="19">
    <source>
        <dbReference type="PIRSR" id="PIRSR600823-5"/>
    </source>
</evidence>
<dbReference type="PROSITE" id="PS50873">
    <property type="entry name" value="PEROXIDASE_4"/>
    <property type="match status" value="1"/>
</dbReference>
<feature type="binding site" evidence="17">
    <location>
        <position position="96"/>
    </location>
    <ligand>
        <name>Ca(2+)</name>
        <dbReference type="ChEBI" id="CHEBI:29108"/>
        <label>1</label>
    </ligand>
</feature>
<evidence type="ECO:0000256" key="12">
    <source>
        <dbReference type="ARBA" id="ARBA00023004"/>
    </source>
</evidence>
<comment type="function">
    <text evidence="2">Removal of H(2)O(2), oxidation of toxic reductants, biosynthesis and degradation of lignin, suberization, auxin catabolism, response to environmental stresses such as wounding, pathogen attack and oxidative stress. These functions might be dependent on each isozyme/isoform in each plant tissue.</text>
</comment>
<feature type="domain" description="Plant heme peroxidase family profile" evidence="21">
    <location>
        <begin position="33"/>
        <end position="328"/>
    </location>
</feature>
<feature type="binding site" description="axial binding residue" evidence="17">
    <location>
        <position position="201"/>
    </location>
    <ligand>
        <name>heme b</name>
        <dbReference type="ChEBI" id="CHEBI:60344"/>
    </ligand>
    <ligandPart>
        <name>Fe</name>
        <dbReference type="ChEBI" id="CHEBI:18248"/>
    </ligandPart>
</feature>
<accession>A0AAV2D8E2</accession>
<keyword evidence="11 20" id="KW-0560">Oxidoreductase</keyword>
<feature type="chain" id="PRO_5043088946" description="Peroxidase" evidence="20">
    <location>
        <begin position="33"/>
        <end position="328"/>
    </location>
</feature>
<organism evidence="22 23">
    <name type="scientific">Linum trigynum</name>
    <dbReference type="NCBI Taxonomy" id="586398"/>
    <lineage>
        <taxon>Eukaryota</taxon>
        <taxon>Viridiplantae</taxon>
        <taxon>Streptophyta</taxon>
        <taxon>Embryophyta</taxon>
        <taxon>Tracheophyta</taxon>
        <taxon>Spermatophyta</taxon>
        <taxon>Magnoliopsida</taxon>
        <taxon>eudicotyledons</taxon>
        <taxon>Gunneridae</taxon>
        <taxon>Pentapetalae</taxon>
        <taxon>rosids</taxon>
        <taxon>fabids</taxon>
        <taxon>Malpighiales</taxon>
        <taxon>Linaceae</taxon>
        <taxon>Linum</taxon>
    </lineage>
</organism>
<evidence type="ECO:0000256" key="1">
    <source>
        <dbReference type="ARBA" id="ARBA00000189"/>
    </source>
</evidence>
<dbReference type="Gene3D" id="1.10.420.10">
    <property type="entry name" value="Peroxidase, domain 2"/>
    <property type="match status" value="1"/>
</dbReference>
<dbReference type="CDD" id="cd00693">
    <property type="entry name" value="secretory_peroxidase"/>
    <property type="match status" value="1"/>
</dbReference>
<dbReference type="PRINTS" id="PR00461">
    <property type="entry name" value="PLPEROXIDASE"/>
</dbReference>
<keyword evidence="10 17" id="KW-0106">Calcium</keyword>
<comment type="catalytic activity">
    <reaction evidence="1 20">
        <text>2 a phenolic donor + H2O2 = 2 a phenolic radical donor + 2 H2O</text>
        <dbReference type="Rhea" id="RHEA:56136"/>
        <dbReference type="ChEBI" id="CHEBI:15377"/>
        <dbReference type="ChEBI" id="CHEBI:16240"/>
        <dbReference type="ChEBI" id="CHEBI:139520"/>
        <dbReference type="ChEBI" id="CHEBI:139521"/>
        <dbReference type="EC" id="1.11.1.7"/>
    </reaction>
</comment>
<evidence type="ECO:0000313" key="23">
    <source>
        <dbReference type="Proteomes" id="UP001497516"/>
    </source>
</evidence>
<evidence type="ECO:0000256" key="14">
    <source>
        <dbReference type="ARBA" id="ARBA00023180"/>
    </source>
</evidence>
<reference evidence="22 23" key="1">
    <citation type="submission" date="2024-04" db="EMBL/GenBank/DDBJ databases">
        <authorList>
            <person name="Fracassetti M."/>
        </authorList>
    </citation>
    <scope>NUCLEOTIDE SEQUENCE [LARGE SCALE GENOMIC DNA]</scope>
</reference>
<sequence length="328" mass="35214">MATLPSKPSSPFYLALLFILINTMATITQTEAQLSLNLYAKTCPNALNTIRTSIRSSLAVDTRMAAGLIRLHFHDCFVHGCDASILLDQTPTIRTEKTAGGNNMSITGFEAIDAAKAQVEKICPGVVSCADIVAVAARDASAYVGGPTWDVKLGRRDSTSAYPDVAVTDLPSHNDDVETLIKRFKGKGLNVREMVALSGAHTLGDAQCSSFRDRIYSDGANIDGAYAGVLRRRCPLVGGENVTAPFDPVTPDHFDNNYFRDLMRRRGLLASDQVLYSGGGVTDGIVTEYGKLAGRFRDDFAAAMVKMSEIQPLTGSAGQIRRICGAVN</sequence>
<evidence type="ECO:0000256" key="18">
    <source>
        <dbReference type="PIRSR" id="PIRSR600823-4"/>
    </source>
</evidence>
<feature type="binding site" evidence="17">
    <location>
        <position position="202"/>
    </location>
    <ligand>
        <name>Ca(2+)</name>
        <dbReference type="ChEBI" id="CHEBI:29108"/>
        <label>2</label>
    </ligand>
</feature>
<keyword evidence="23" id="KW-1185">Reference proteome</keyword>
<comment type="subcellular location">
    <subcellularLocation>
        <location evidence="3 20">Secreted</location>
    </subcellularLocation>
</comment>
<dbReference type="GO" id="GO:0140825">
    <property type="term" value="F:lactoperoxidase activity"/>
    <property type="evidence" value="ECO:0007669"/>
    <property type="project" value="UniProtKB-EC"/>
</dbReference>
<feature type="binding site" evidence="17">
    <location>
        <position position="247"/>
    </location>
    <ligand>
        <name>Ca(2+)</name>
        <dbReference type="ChEBI" id="CHEBI:29108"/>
        <label>2</label>
    </ligand>
</feature>
<evidence type="ECO:0000256" key="10">
    <source>
        <dbReference type="ARBA" id="ARBA00022837"/>
    </source>
</evidence>
<dbReference type="PANTHER" id="PTHR31388:SF194">
    <property type="entry name" value="PEROXIDASE"/>
    <property type="match status" value="1"/>
</dbReference>
<dbReference type="InterPro" id="IPR019793">
    <property type="entry name" value="Peroxidases_heam-ligand_BS"/>
</dbReference>
<dbReference type="Gene3D" id="1.10.520.10">
    <property type="match status" value="1"/>
</dbReference>
<evidence type="ECO:0000256" key="15">
    <source>
        <dbReference type="PIRSR" id="PIRSR600823-1"/>
    </source>
</evidence>
<dbReference type="InterPro" id="IPR000823">
    <property type="entry name" value="Peroxidase_pln"/>
</dbReference>
<comment type="similarity">
    <text evidence="20">Belongs to the peroxidase family. Classical plant (class III) peroxidase subfamily.</text>
</comment>
<feature type="binding site" evidence="17">
    <location>
        <position position="255"/>
    </location>
    <ligand>
        <name>Ca(2+)</name>
        <dbReference type="ChEBI" id="CHEBI:29108"/>
        <label>2</label>
    </ligand>
</feature>